<reference evidence="1 2" key="1">
    <citation type="journal article" date="2021" name="Plant Biotechnol. J.">
        <title>Multi-omics assisted identification of the key and species-specific regulatory components of drought-tolerant mechanisms in Gossypium stocksii.</title>
        <authorList>
            <person name="Yu D."/>
            <person name="Ke L."/>
            <person name="Zhang D."/>
            <person name="Wu Y."/>
            <person name="Sun Y."/>
            <person name="Mei J."/>
            <person name="Sun J."/>
            <person name="Sun Y."/>
        </authorList>
    </citation>
    <scope>NUCLEOTIDE SEQUENCE [LARGE SCALE GENOMIC DNA]</scope>
    <source>
        <strain evidence="2">cv. E1</strain>
        <tissue evidence="1">Leaf</tissue>
    </source>
</reference>
<proteinExistence type="predicted"/>
<sequence>MAWSVCLDSNVAVAVSKDFINNTNLYKFKDIDMENVIKYLTQDSGTWNRRPDTSLPTNFNQVIMFLVAKIWVQFIGTRIALALNFPN</sequence>
<accession>A0A9D3ULB8</accession>
<dbReference type="OrthoDB" id="1001242at2759"/>
<name>A0A9D3ULB8_9ROSI</name>
<dbReference type="AlphaFoldDB" id="A0A9D3ULB8"/>
<dbReference type="Proteomes" id="UP000828251">
    <property type="component" value="Unassembled WGS sequence"/>
</dbReference>
<evidence type="ECO:0000313" key="2">
    <source>
        <dbReference type="Proteomes" id="UP000828251"/>
    </source>
</evidence>
<gene>
    <name evidence="1" type="ORF">J1N35_038130</name>
</gene>
<feature type="non-terminal residue" evidence="1">
    <location>
        <position position="87"/>
    </location>
</feature>
<dbReference type="EMBL" id="JAIQCV010000011">
    <property type="protein sequence ID" value="KAH1047346.1"/>
    <property type="molecule type" value="Genomic_DNA"/>
</dbReference>
<protein>
    <submittedName>
        <fullName evidence="1">Uncharacterized protein</fullName>
    </submittedName>
</protein>
<keyword evidence="2" id="KW-1185">Reference proteome</keyword>
<organism evidence="1 2">
    <name type="scientific">Gossypium stocksii</name>
    <dbReference type="NCBI Taxonomy" id="47602"/>
    <lineage>
        <taxon>Eukaryota</taxon>
        <taxon>Viridiplantae</taxon>
        <taxon>Streptophyta</taxon>
        <taxon>Embryophyta</taxon>
        <taxon>Tracheophyta</taxon>
        <taxon>Spermatophyta</taxon>
        <taxon>Magnoliopsida</taxon>
        <taxon>eudicotyledons</taxon>
        <taxon>Gunneridae</taxon>
        <taxon>Pentapetalae</taxon>
        <taxon>rosids</taxon>
        <taxon>malvids</taxon>
        <taxon>Malvales</taxon>
        <taxon>Malvaceae</taxon>
        <taxon>Malvoideae</taxon>
        <taxon>Gossypium</taxon>
    </lineage>
</organism>
<comment type="caution">
    <text evidence="1">The sequence shown here is derived from an EMBL/GenBank/DDBJ whole genome shotgun (WGS) entry which is preliminary data.</text>
</comment>
<evidence type="ECO:0000313" key="1">
    <source>
        <dbReference type="EMBL" id="KAH1047346.1"/>
    </source>
</evidence>